<dbReference type="Proteomes" id="UP000241158">
    <property type="component" value="Unassembled WGS sequence"/>
</dbReference>
<dbReference type="AlphaFoldDB" id="A0A2P7AUY4"/>
<proteinExistence type="predicted"/>
<keyword evidence="2" id="KW-1185">Reference proteome</keyword>
<name>A0A2P7AUY4_9HYPH</name>
<accession>A0A2P7AUY4</accession>
<dbReference type="EMBL" id="PGGN01000002">
    <property type="protein sequence ID" value="PSH58018.1"/>
    <property type="molecule type" value="Genomic_DNA"/>
</dbReference>
<organism evidence="1 2">
    <name type="scientific">Phyllobacterium endophyticum</name>
    <dbReference type="NCBI Taxonomy" id="1149773"/>
    <lineage>
        <taxon>Bacteria</taxon>
        <taxon>Pseudomonadati</taxon>
        <taxon>Pseudomonadota</taxon>
        <taxon>Alphaproteobacteria</taxon>
        <taxon>Hyphomicrobiales</taxon>
        <taxon>Phyllobacteriaceae</taxon>
        <taxon>Phyllobacterium</taxon>
    </lineage>
</organism>
<reference evidence="2" key="1">
    <citation type="submission" date="2017-11" db="EMBL/GenBank/DDBJ databases">
        <authorList>
            <person name="Kuznetsova I."/>
            <person name="Sazanova A."/>
            <person name="Chirak E."/>
            <person name="Safronova V."/>
            <person name="Willems A."/>
        </authorList>
    </citation>
    <scope>NUCLEOTIDE SEQUENCE [LARGE SCALE GENOMIC DNA]</scope>
    <source>
        <strain evidence="2">PEPV15</strain>
    </source>
</reference>
<gene>
    <name evidence="1" type="ORF">CU100_10145</name>
</gene>
<protein>
    <submittedName>
        <fullName evidence="1">Uncharacterized protein</fullName>
    </submittedName>
</protein>
<evidence type="ECO:0000313" key="1">
    <source>
        <dbReference type="EMBL" id="PSH58018.1"/>
    </source>
</evidence>
<comment type="caution">
    <text evidence="1">The sequence shown here is derived from an EMBL/GenBank/DDBJ whole genome shotgun (WGS) entry which is preliminary data.</text>
</comment>
<evidence type="ECO:0000313" key="2">
    <source>
        <dbReference type="Proteomes" id="UP000241158"/>
    </source>
</evidence>
<sequence length="113" mass="12478">MATAHHHFKVSRACPVEPEYERARAKRDAVRAALETEYVSHAMAIAKILERLDASDRANDIGNACRGRSPVIVSAEALARGISPTFQSARTGVKIARLRDIVRLPRLDGGWFL</sequence>